<evidence type="ECO:0000313" key="1">
    <source>
        <dbReference type="EMBL" id="KNF09968.1"/>
    </source>
</evidence>
<dbReference type="OrthoDB" id="1722540at2"/>
<protein>
    <submittedName>
        <fullName evidence="1">Uncharacterized protein</fullName>
    </submittedName>
</protein>
<reference evidence="2" key="1">
    <citation type="submission" date="2015-07" db="EMBL/GenBank/DDBJ databases">
        <title>Draft genome sequence of the purine-degrading Gottschalkia purinilyticum DSM 1384 (formerly Clostridium purinilyticum).</title>
        <authorList>
            <person name="Poehlein A."/>
            <person name="Schiel-Bengelsdorf B."/>
            <person name="Bengelsdorf F.R."/>
            <person name="Daniel R."/>
            <person name="Duerre P."/>
        </authorList>
    </citation>
    <scope>NUCLEOTIDE SEQUENCE [LARGE SCALE GENOMIC DNA]</scope>
    <source>
        <strain evidence="2">DSM 1384</strain>
    </source>
</reference>
<organism evidence="1 2">
    <name type="scientific">Gottschalkia purinilytica</name>
    <name type="common">Clostridium purinilyticum</name>
    <dbReference type="NCBI Taxonomy" id="1503"/>
    <lineage>
        <taxon>Bacteria</taxon>
        <taxon>Bacillati</taxon>
        <taxon>Bacillota</taxon>
        <taxon>Tissierellia</taxon>
        <taxon>Tissierellales</taxon>
        <taxon>Gottschalkiaceae</taxon>
        <taxon>Gottschalkia</taxon>
    </lineage>
</organism>
<gene>
    <name evidence="1" type="ORF">CLPU_1c01330</name>
</gene>
<dbReference type="Proteomes" id="UP000037267">
    <property type="component" value="Unassembled WGS sequence"/>
</dbReference>
<accession>A0A0L0WES1</accession>
<keyword evidence="2" id="KW-1185">Reference proteome</keyword>
<proteinExistence type="predicted"/>
<dbReference type="EMBL" id="LGSS01000001">
    <property type="protein sequence ID" value="KNF09968.1"/>
    <property type="molecule type" value="Genomic_DNA"/>
</dbReference>
<dbReference type="STRING" id="1503.CLPU_1c01330"/>
<comment type="caution">
    <text evidence="1">The sequence shown here is derived from an EMBL/GenBank/DDBJ whole genome shotgun (WGS) entry which is preliminary data.</text>
</comment>
<dbReference type="InterPro" id="IPR043740">
    <property type="entry name" value="DUF5685"/>
</dbReference>
<dbReference type="RefSeq" id="WP_050353703.1">
    <property type="nucleotide sequence ID" value="NZ_LGSS01000001.1"/>
</dbReference>
<name>A0A0L0WES1_GOTPU</name>
<dbReference type="AlphaFoldDB" id="A0A0L0WES1"/>
<dbReference type="Pfam" id="PF18937">
    <property type="entry name" value="DUF5685"/>
    <property type="match status" value="1"/>
</dbReference>
<evidence type="ECO:0000313" key="2">
    <source>
        <dbReference type="Proteomes" id="UP000037267"/>
    </source>
</evidence>
<sequence length="300" mass="35490">MFGYVIPYKSELKMKEYNMFRAYYCGLCKAMGKEANQMVRMGLNYDLTFMGLLLSSIQEDRSQITFEGCIANPFKKKPIVQMNNALKYTSNISTMLIYFKLIDDWNDEKSITSLLGTVPFINSVKKSSRKYPSQYNDIKKYLKELSKLENNKCNKVDEAADMFGKLMESISTPDFITDEKIIRTLKWLGYNLGRWIYILDAFNDIEEDIKKKNYNPIILQYKYKENESINDFLNRIKEPIEFSLTFTLENMSRSFELLDVKYNRSILENIIYMGTRYKMDNIINQKEEEQIEKSLRSIKH</sequence>